<dbReference type="PROSITE" id="PS50927">
    <property type="entry name" value="BULB_LECTIN"/>
    <property type="match status" value="1"/>
</dbReference>
<dbReference type="Proteomes" id="UP001184230">
    <property type="component" value="Unassembled WGS sequence"/>
</dbReference>
<name>A0ABU1NFM0_9BURK</name>
<feature type="signal peptide" evidence="1">
    <location>
        <begin position="1"/>
        <end position="22"/>
    </location>
</feature>
<dbReference type="InterPro" id="IPR036426">
    <property type="entry name" value="Bulb-type_lectin_dom_sf"/>
</dbReference>
<dbReference type="EMBL" id="JAVDRF010000005">
    <property type="protein sequence ID" value="MDR6536805.1"/>
    <property type="molecule type" value="Genomic_DNA"/>
</dbReference>
<proteinExistence type="predicted"/>
<keyword evidence="4" id="KW-1185">Reference proteome</keyword>
<gene>
    <name evidence="3" type="ORF">J2739_002578</name>
</gene>
<dbReference type="InterPro" id="IPR001480">
    <property type="entry name" value="Bulb-type_lectin_dom"/>
</dbReference>
<protein>
    <recommendedName>
        <fullName evidence="2">Bulb-type lectin domain-containing protein</fullName>
    </recommendedName>
</protein>
<accession>A0ABU1NFM0</accession>
<reference evidence="3 4" key="1">
    <citation type="submission" date="2023-07" db="EMBL/GenBank/DDBJ databases">
        <title>Sorghum-associated microbial communities from plants grown in Nebraska, USA.</title>
        <authorList>
            <person name="Schachtman D."/>
        </authorList>
    </citation>
    <scope>NUCLEOTIDE SEQUENCE [LARGE SCALE GENOMIC DNA]</scope>
    <source>
        <strain evidence="3 4">DS1781</strain>
    </source>
</reference>
<evidence type="ECO:0000256" key="1">
    <source>
        <dbReference type="SAM" id="SignalP"/>
    </source>
</evidence>
<feature type="chain" id="PRO_5045566941" description="Bulb-type lectin domain-containing protein" evidence="1">
    <location>
        <begin position="23"/>
        <end position="354"/>
    </location>
</feature>
<comment type="caution">
    <text evidence="3">The sequence shown here is derived from an EMBL/GenBank/DDBJ whole genome shotgun (WGS) entry which is preliminary data.</text>
</comment>
<dbReference type="Gene3D" id="2.90.10.10">
    <property type="entry name" value="Bulb-type lectin domain"/>
    <property type="match status" value="2"/>
</dbReference>
<evidence type="ECO:0000313" key="4">
    <source>
        <dbReference type="Proteomes" id="UP001184230"/>
    </source>
</evidence>
<organism evidence="3 4">
    <name type="scientific">Variovorax soli</name>
    <dbReference type="NCBI Taxonomy" id="376815"/>
    <lineage>
        <taxon>Bacteria</taxon>
        <taxon>Pseudomonadati</taxon>
        <taxon>Pseudomonadota</taxon>
        <taxon>Betaproteobacteria</taxon>
        <taxon>Burkholderiales</taxon>
        <taxon>Comamonadaceae</taxon>
        <taxon>Variovorax</taxon>
    </lineage>
</organism>
<dbReference type="SUPFAM" id="SSF51110">
    <property type="entry name" value="alpha-D-mannose-specific plant lectins"/>
    <property type="match status" value="1"/>
</dbReference>
<evidence type="ECO:0000313" key="3">
    <source>
        <dbReference type="EMBL" id="MDR6536805.1"/>
    </source>
</evidence>
<dbReference type="RefSeq" id="WP_309902174.1">
    <property type="nucleotide sequence ID" value="NZ_JAVDRF010000005.1"/>
</dbReference>
<evidence type="ECO:0000259" key="2">
    <source>
        <dbReference type="PROSITE" id="PS50927"/>
    </source>
</evidence>
<feature type="domain" description="Bulb-type lectin" evidence="2">
    <location>
        <begin position="22"/>
        <end position="150"/>
    </location>
</feature>
<keyword evidence="1" id="KW-0732">Signal</keyword>
<dbReference type="SMART" id="SM00108">
    <property type="entry name" value="B_lectin"/>
    <property type="match status" value="1"/>
</dbReference>
<sequence length="354" mass="38458">MRELIRKAIAATSFFVAAHASAAVLAPGAAMYAGQSIYSDNGQYMLTMQSDGNLVYYRVADGAVRWNTGTSNLPGGFLVMQADGNAVTYYDPPVLPALKGQPVYYKEPPARYATWYSATSGNAGAYLKPQDDGNLVVVAANGQSLWGIGADPDLNKPEPKQAGDVVGRELVGWLAAPGHVGYFDGTNIYQVMKEPLVVQYVTVDNFKSTVRAQGPNAYWGAGYPNIPDFYVKGCFDFDCKDKAARVLDSRRAMNARALQIYRLGADYTILPTATPALPRTATTDARKGTYRCDTFVIDIYNIFTAGGQVDARGNPIQIPTTDSPYARWTFFKDNILTTTIVPAAVFLALKNFRG</sequence>